<dbReference type="InterPro" id="IPR009339">
    <property type="entry name" value="DUF998"/>
</dbReference>
<keyword evidence="1" id="KW-0472">Membrane</keyword>
<organism evidence="2 3">
    <name type="scientific">Thalassomonas actiniarum</name>
    <dbReference type="NCBI Taxonomy" id="485447"/>
    <lineage>
        <taxon>Bacteria</taxon>
        <taxon>Pseudomonadati</taxon>
        <taxon>Pseudomonadota</taxon>
        <taxon>Gammaproteobacteria</taxon>
        <taxon>Alteromonadales</taxon>
        <taxon>Colwelliaceae</taxon>
        <taxon>Thalassomonas</taxon>
    </lineage>
</organism>
<evidence type="ECO:0000313" key="3">
    <source>
        <dbReference type="Proteomes" id="UP000032568"/>
    </source>
</evidence>
<dbReference type="Proteomes" id="UP000032568">
    <property type="component" value="Chromosome pTact"/>
</dbReference>
<reference evidence="2 3" key="2">
    <citation type="journal article" date="2022" name="Mar. Drugs">
        <title>Bioassay-Guided Fractionation Leads to the Detection of Cholic Acid Generated by the Rare Thalassomonas sp.</title>
        <authorList>
            <person name="Pheiffer F."/>
            <person name="Schneider Y.K."/>
            <person name="Hansen E.H."/>
            <person name="Andersen J.H."/>
            <person name="Isaksson J."/>
            <person name="Busche T."/>
            <person name="R C."/>
            <person name="Kalinowski J."/>
            <person name="Zyl L.V."/>
            <person name="Trindade M."/>
        </authorList>
    </citation>
    <scope>NUCLEOTIDE SEQUENCE [LARGE SCALE GENOMIC DNA]</scope>
    <source>
        <strain evidence="2 3">A5K-106</strain>
    </source>
</reference>
<name>A0AAF0C4U3_9GAMM</name>
<feature type="transmembrane region" description="Helical" evidence="1">
    <location>
        <begin position="145"/>
        <end position="169"/>
    </location>
</feature>
<keyword evidence="1" id="KW-1133">Transmembrane helix</keyword>
<feature type="transmembrane region" description="Helical" evidence="1">
    <location>
        <begin position="121"/>
        <end position="139"/>
    </location>
</feature>
<dbReference type="Pfam" id="PF06197">
    <property type="entry name" value="DUF998"/>
    <property type="match status" value="1"/>
</dbReference>
<evidence type="ECO:0000313" key="2">
    <source>
        <dbReference type="EMBL" id="WDE02622.1"/>
    </source>
</evidence>
<reference evidence="2 3" key="1">
    <citation type="journal article" date="2015" name="Genome Announc.">
        <title>Draft Genome Sequences of Marine Isolates of Thalassomonas viridans and Thalassomonas actiniarum.</title>
        <authorList>
            <person name="Olonade I."/>
            <person name="van Zyl L.J."/>
            <person name="Trindade M."/>
        </authorList>
    </citation>
    <scope>NUCLEOTIDE SEQUENCE [LARGE SCALE GENOMIC DNA]</scope>
    <source>
        <strain evidence="2 3">A5K-106</strain>
    </source>
</reference>
<gene>
    <name evidence="2" type="ORF">SG35_029910</name>
</gene>
<keyword evidence="3" id="KW-1185">Reference proteome</keyword>
<dbReference type="AlphaFoldDB" id="A0AAF0C4U3"/>
<proteinExistence type="predicted"/>
<keyword evidence="1" id="KW-0812">Transmembrane</keyword>
<dbReference type="EMBL" id="CP059736">
    <property type="protein sequence ID" value="WDE02622.1"/>
    <property type="molecule type" value="Genomic_DNA"/>
</dbReference>
<dbReference type="RefSeq" id="WP_044835604.1">
    <property type="nucleotide sequence ID" value="NZ_CP059736.1"/>
</dbReference>
<sequence>MSESFYGYCGLLASVWIVFGVFIAAKRYQGYNHAKQFCSELGAVGSPTEKFSPLINNYPLAVLFCLFGYDLIASGTHSILLMAIGALVIVHGLGTLVAGFFPMDADPYTKNPTTACKIHSWAGFIMLLSLYIAPVLALFESSFTLYFKLFSLACLLIAVYFTVTLAKAIKKQTNPGTHQRLGYGAQLLWLSGLSILVAQ</sequence>
<dbReference type="KEGG" id="tact:SG35_029910"/>
<feature type="transmembrane region" description="Helical" evidence="1">
    <location>
        <begin position="79"/>
        <end position="101"/>
    </location>
</feature>
<protein>
    <submittedName>
        <fullName evidence="2">DUF998 domain-containing protein</fullName>
    </submittedName>
</protein>
<evidence type="ECO:0000256" key="1">
    <source>
        <dbReference type="SAM" id="Phobius"/>
    </source>
</evidence>
<feature type="transmembrane region" description="Helical" evidence="1">
    <location>
        <begin position="55"/>
        <end position="73"/>
    </location>
</feature>
<accession>A0AAF0C4U3</accession>
<feature type="transmembrane region" description="Helical" evidence="1">
    <location>
        <begin position="6"/>
        <end position="25"/>
    </location>
</feature>